<dbReference type="Pfam" id="PF03575">
    <property type="entry name" value="Peptidase_S51"/>
    <property type="match status" value="1"/>
</dbReference>
<dbReference type="SUPFAM" id="SSF52317">
    <property type="entry name" value="Class I glutamine amidotransferase-like"/>
    <property type="match status" value="1"/>
</dbReference>
<reference evidence="5 6" key="1">
    <citation type="submission" date="2018-07" db="EMBL/GenBank/DDBJ databases">
        <title>Genomic Encyclopedia of Type Strains, Phase IV (KMG-IV): sequencing the most valuable type-strain genomes for metagenomic binning, comparative biology and taxonomic classification.</title>
        <authorList>
            <person name="Goeker M."/>
        </authorList>
    </citation>
    <scope>NUCLEOTIDE SEQUENCE [LARGE SCALE GENOMIC DNA]</scope>
    <source>
        <strain evidence="5 6">DSM 44290</strain>
    </source>
</reference>
<sequence>MDRGIERRIVLLGGGFLGDRDARLDEYVLANVESDCPRVCFLPTAGGDARQDIERFYAAFEGSHCVPGHLSLFHDIPDDIAAVVAAHDVFYVGGGSTANLLVVWRLHGLDRLLAEAYRRGAMLCGISAGAACWFDGCVTDSFGPMRELHDGLGLLPGSFCPHFDSEPDRAPLYTRAVATGSLPGGWALDDGAAVLFRDEQPVDVVATTAESSLLRVRPVEGGVEMERYEPRLLEGSGRAG</sequence>
<dbReference type="EMBL" id="QQBC01000009">
    <property type="protein sequence ID" value="RDI64004.1"/>
    <property type="molecule type" value="Genomic_DNA"/>
</dbReference>
<gene>
    <name evidence="5" type="ORF">DFR76_109344</name>
</gene>
<dbReference type="GO" id="GO:0008236">
    <property type="term" value="F:serine-type peptidase activity"/>
    <property type="evidence" value="ECO:0007669"/>
    <property type="project" value="UniProtKB-KW"/>
</dbReference>
<evidence type="ECO:0000313" key="5">
    <source>
        <dbReference type="EMBL" id="RDI64004.1"/>
    </source>
</evidence>
<dbReference type="STRING" id="1210086.GCA_001613105_03537"/>
<dbReference type="Proteomes" id="UP000254869">
    <property type="component" value="Unassembled WGS sequence"/>
</dbReference>
<dbReference type="InterPro" id="IPR029062">
    <property type="entry name" value="Class_I_gatase-like"/>
</dbReference>
<dbReference type="CDD" id="cd03146">
    <property type="entry name" value="GAT1_Peptidase_E"/>
    <property type="match status" value="1"/>
</dbReference>
<keyword evidence="2" id="KW-0645">Protease</keyword>
<dbReference type="PANTHER" id="PTHR20842:SF0">
    <property type="entry name" value="ALPHA-ASPARTYL DIPEPTIDASE"/>
    <property type="match status" value="1"/>
</dbReference>
<comment type="similarity">
    <text evidence="1">Belongs to the peptidase S51 family.</text>
</comment>
<evidence type="ECO:0000256" key="1">
    <source>
        <dbReference type="ARBA" id="ARBA00006534"/>
    </source>
</evidence>
<dbReference type="Gene3D" id="3.40.50.880">
    <property type="match status" value="1"/>
</dbReference>
<dbReference type="AlphaFoldDB" id="A0A370I3V9"/>
<evidence type="ECO:0000256" key="2">
    <source>
        <dbReference type="ARBA" id="ARBA00022670"/>
    </source>
</evidence>
<keyword evidence="3" id="KW-0378">Hydrolase</keyword>
<evidence type="ECO:0000313" key="6">
    <source>
        <dbReference type="Proteomes" id="UP000254869"/>
    </source>
</evidence>
<comment type="caution">
    <text evidence="5">The sequence shown here is derived from an EMBL/GenBank/DDBJ whole genome shotgun (WGS) entry which is preliminary data.</text>
</comment>
<organism evidence="5 6">
    <name type="scientific">Nocardia pseudobrasiliensis</name>
    <dbReference type="NCBI Taxonomy" id="45979"/>
    <lineage>
        <taxon>Bacteria</taxon>
        <taxon>Bacillati</taxon>
        <taxon>Actinomycetota</taxon>
        <taxon>Actinomycetes</taxon>
        <taxon>Mycobacteriales</taxon>
        <taxon>Nocardiaceae</taxon>
        <taxon>Nocardia</taxon>
    </lineage>
</organism>
<evidence type="ECO:0000256" key="3">
    <source>
        <dbReference type="ARBA" id="ARBA00022801"/>
    </source>
</evidence>
<dbReference type="GO" id="GO:0006508">
    <property type="term" value="P:proteolysis"/>
    <property type="evidence" value="ECO:0007669"/>
    <property type="project" value="UniProtKB-KW"/>
</dbReference>
<dbReference type="PANTHER" id="PTHR20842">
    <property type="entry name" value="PROTEASE S51 ALPHA-ASPARTYL DIPEPTIDASE"/>
    <property type="match status" value="1"/>
</dbReference>
<evidence type="ECO:0000256" key="4">
    <source>
        <dbReference type="ARBA" id="ARBA00022825"/>
    </source>
</evidence>
<dbReference type="InterPro" id="IPR005320">
    <property type="entry name" value="Peptidase_S51"/>
</dbReference>
<keyword evidence="4" id="KW-0720">Serine protease</keyword>
<protein>
    <submittedName>
        <fullName evidence="5">Peptidase E</fullName>
    </submittedName>
</protein>
<keyword evidence="6" id="KW-1185">Reference proteome</keyword>
<name>A0A370I3V9_9NOCA</name>
<proteinExistence type="inferred from homology"/>
<accession>A0A370I3V9</accession>
<dbReference type="RefSeq" id="WP_067998930.1">
    <property type="nucleotide sequence ID" value="NZ_QQBC01000009.1"/>
</dbReference>